<reference evidence="1" key="1">
    <citation type="journal article" date="2015" name="Nature">
        <title>Complex archaea that bridge the gap between prokaryotes and eukaryotes.</title>
        <authorList>
            <person name="Spang A."/>
            <person name="Saw J.H."/>
            <person name="Jorgensen S.L."/>
            <person name="Zaremba-Niedzwiedzka K."/>
            <person name="Martijn J."/>
            <person name="Lind A.E."/>
            <person name="van Eijk R."/>
            <person name="Schleper C."/>
            <person name="Guy L."/>
            <person name="Ettema T.J."/>
        </authorList>
    </citation>
    <scope>NUCLEOTIDE SEQUENCE</scope>
</reference>
<accession>A0A0F9MTH4</accession>
<organism evidence="1">
    <name type="scientific">marine sediment metagenome</name>
    <dbReference type="NCBI Taxonomy" id="412755"/>
    <lineage>
        <taxon>unclassified sequences</taxon>
        <taxon>metagenomes</taxon>
        <taxon>ecological metagenomes</taxon>
    </lineage>
</organism>
<gene>
    <name evidence="1" type="ORF">LCGC14_1344840</name>
</gene>
<protein>
    <submittedName>
        <fullName evidence="1">Uncharacterized protein</fullName>
    </submittedName>
</protein>
<feature type="non-terminal residue" evidence="1">
    <location>
        <position position="49"/>
    </location>
</feature>
<evidence type="ECO:0000313" key="1">
    <source>
        <dbReference type="EMBL" id="KKM79940.1"/>
    </source>
</evidence>
<dbReference type="AlphaFoldDB" id="A0A0F9MTH4"/>
<sequence>MKCVELNPVGNFGPWEASKLRELKKKKLDNSIGQKLLFENNTIKIWEVV</sequence>
<proteinExistence type="predicted"/>
<name>A0A0F9MTH4_9ZZZZ</name>
<comment type="caution">
    <text evidence="1">The sequence shown here is derived from an EMBL/GenBank/DDBJ whole genome shotgun (WGS) entry which is preliminary data.</text>
</comment>
<dbReference type="EMBL" id="LAZR01008262">
    <property type="protein sequence ID" value="KKM79940.1"/>
    <property type="molecule type" value="Genomic_DNA"/>
</dbReference>